<keyword evidence="1" id="KW-0812">Transmembrane</keyword>
<keyword evidence="1" id="KW-1133">Transmembrane helix</keyword>
<name>A0A412IFG3_9FIRM</name>
<evidence type="ECO:0000256" key="1">
    <source>
        <dbReference type="SAM" id="Phobius"/>
    </source>
</evidence>
<evidence type="ECO:0000313" key="2">
    <source>
        <dbReference type="EMBL" id="RGS35706.1"/>
    </source>
</evidence>
<feature type="transmembrane region" description="Helical" evidence="1">
    <location>
        <begin position="40"/>
        <end position="64"/>
    </location>
</feature>
<gene>
    <name evidence="2" type="ORF">DWX94_13565</name>
</gene>
<accession>A0A412IFG3</accession>
<protein>
    <submittedName>
        <fullName evidence="2">Uncharacterized protein</fullName>
    </submittedName>
</protein>
<proteinExistence type="predicted"/>
<dbReference type="AlphaFoldDB" id="A0A412IFG3"/>
<dbReference type="EMBL" id="QRVK01000061">
    <property type="protein sequence ID" value="RGS35706.1"/>
    <property type="molecule type" value="Genomic_DNA"/>
</dbReference>
<organism evidence="2 3">
    <name type="scientific">Coprococcus eutactus</name>
    <dbReference type="NCBI Taxonomy" id="33043"/>
    <lineage>
        <taxon>Bacteria</taxon>
        <taxon>Bacillati</taxon>
        <taxon>Bacillota</taxon>
        <taxon>Clostridia</taxon>
        <taxon>Lachnospirales</taxon>
        <taxon>Lachnospiraceae</taxon>
        <taxon>Coprococcus</taxon>
    </lineage>
</organism>
<reference evidence="2 3" key="1">
    <citation type="submission" date="2018-08" db="EMBL/GenBank/DDBJ databases">
        <title>A genome reference for cultivated species of the human gut microbiota.</title>
        <authorList>
            <person name="Zou Y."/>
            <person name="Xue W."/>
            <person name="Luo G."/>
        </authorList>
    </citation>
    <scope>NUCLEOTIDE SEQUENCE [LARGE SCALE GENOMIC DNA]</scope>
    <source>
        <strain evidence="2 3">AF22-21</strain>
    </source>
</reference>
<keyword evidence="1" id="KW-0472">Membrane</keyword>
<evidence type="ECO:0000313" key="3">
    <source>
        <dbReference type="Proteomes" id="UP000283295"/>
    </source>
</evidence>
<comment type="caution">
    <text evidence="2">The sequence shown here is derived from an EMBL/GenBank/DDBJ whole genome shotgun (WGS) entry which is preliminary data.</text>
</comment>
<sequence>MESVNRAASSVTEVTTEGQLDQIFNSTRKASEWSYSIMNIIYILVAMVIVVAIFTVTLHVYKFFINRKDPNYKKNDDTFLDD</sequence>
<dbReference type="OrthoDB" id="9934007at2"/>
<dbReference type="Proteomes" id="UP000283295">
    <property type="component" value="Unassembled WGS sequence"/>
</dbReference>